<sequence length="131" mass="14183">MGGGVQCFLQLPEEARPVKGNQIPPIKRCLFCGTSQEVLLRLRTPIYRSGVLGEVPGVGPAICPGSPAAQCQGLLPVDQQGNAPGRRRRTPLPGAAFSSSRRSIRLRVGSGSWSLLESQLKDFLLNRHHFL</sequence>
<evidence type="ECO:0000313" key="2">
    <source>
        <dbReference type="Proteomes" id="UP000314294"/>
    </source>
</evidence>
<dbReference type="EMBL" id="SRLO01000042">
    <property type="protein sequence ID" value="TNN82042.1"/>
    <property type="molecule type" value="Genomic_DNA"/>
</dbReference>
<dbReference type="Proteomes" id="UP000314294">
    <property type="component" value="Unassembled WGS sequence"/>
</dbReference>
<gene>
    <name evidence="1" type="ORF">EYF80_007688</name>
</gene>
<keyword evidence="2" id="KW-1185">Reference proteome</keyword>
<comment type="caution">
    <text evidence="1">The sequence shown here is derived from an EMBL/GenBank/DDBJ whole genome shotgun (WGS) entry which is preliminary data.</text>
</comment>
<reference evidence="1 2" key="1">
    <citation type="submission" date="2019-03" db="EMBL/GenBank/DDBJ databases">
        <title>First draft genome of Liparis tanakae, snailfish: a comprehensive survey of snailfish specific genes.</title>
        <authorList>
            <person name="Kim W."/>
            <person name="Song I."/>
            <person name="Jeong J.-H."/>
            <person name="Kim D."/>
            <person name="Kim S."/>
            <person name="Ryu S."/>
            <person name="Song J.Y."/>
            <person name="Lee S.K."/>
        </authorList>
    </citation>
    <scope>NUCLEOTIDE SEQUENCE [LARGE SCALE GENOMIC DNA]</scope>
    <source>
        <tissue evidence="1">Muscle</tissue>
    </source>
</reference>
<protein>
    <submittedName>
        <fullName evidence="1">Uncharacterized protein</fullName>
    </submittedName>
</protein>
<accession>A0A4Z2IXN1</accession>
<dbReference type="AlphaFoldDB" id="A0A4Z2IXN1"/>
<name>A0A4Z2IXN1_9TELE</name>
<organism evidence="1 2">
    <name type="scientific">Liparis tanakae</name>
    <name type="common">Tanaka's snailfish</name>
    <dbReference type="NCBI Taxonomy" id="230148"/>
    <lineage>
        <taxon>Eukaryota</taxon>
        <taxon>Metazoa</taxon>
        <taxon>Chordata</taxon>
        <taxon>Craniata</taxon>
        <taxon>Vertebrata</taxon>
        <taxon>Euteleostomi</taxon>
        <taxon>Actinopterygii</taxon>
        <taxon>Neopterygii</taxon>
        <taxon>Teleostei</taxon>
        <taxon>Neoteleostei</taxon>
        <taxon>Acanthomorphata</taxon>
        <taxon>Eupercaria</taxon>
        <taxon>Perciformes</taxon>
        <taxon>Cottioidei</taxon>
        <taxon>Cottales</taxon>
        <taxon>Liparidae</taxon>
        <taxon>Liparis</taxon>
    </lineage>
</organism>
<evidence type="ECO:0000313" key="1">
    <source>
        <dbReference type="EMBL" id="TNN82042.1"/>
    </source>
</evidence>
<proteinExistence type="predicted"/>